<keyword evidence="2" id="KW-1185">Reference proteome</keyword>
<comment type="caution">
    <text evidence="1">The sequence shown here is derived from an EMBL/GenBank/DDBJ whole genome shotgun (WGS) entry which is preliminary data.</text>
</comment>
<gene>
    <name evidence="1" type="ORF">L596_019419</name>
</gene>
<proteinExistence type="predicted"/>
<evidence type="ECO:0000313" key="2">
    <source>
        <dbReference type="Proteomes" id="UP000298663"/>
    </source>
</evidence>
<dbReference type="AlphaFoldDB" id="A0A4U5MQH1"/>
<evidence type="ECO:0000313" key="1">
    <source>
        <dbReference type="EMBL" id="TKR71887.1"/>
    </source>
</evidence>
<organism evidence="1 2">
    <name type="scientific">Steinernema carpocapsae</name>
    <name type="common">Entomopathogenic nematode</name>
    <dbReference type="NCBI Taxonomy" id="34508"/>
    <lineage>
        <taxon>Eukaryota</taxon>
        <taxon>Metazoa</taxon>
        <taxon>Ecdysozoa</taxon>
        <taxon>Nematoda</taxon>
        <taxon>Chromadorea</taxon>
        <taxon>Rhabditida</taxon>
        <taxon>Tylenchina</taxon>
        <taxon>Panagrolaimomorpha</taxon>
        <taxon>Strongyloidoidea</taxon>
        <taxon>Steinernematidae</taxon>
        <taxon>Steinernema</taxon>
    </lineage>
</organism>
<name>A0A4U5MQH1_STECR</name>
<dbReference type="EMBL" id="AZBU02000006">
    <property type="protein sequence ID" value="TKR71887.1"/>
    <property type="molecule type" value="Genomic_DNA"/>
</dbReference>
<reference evidence="1 2" key="2">
    <citation type="journal article" date="2019" name="G3 (Bethesda)">
        <title>Hybrid Assembly of the Genome of the Entomopathogenic Nematode Steinernema carpocapsae Identifies the X-Chromosome.</title>
        <authorList>
            <person name="Serra L."/>
            <person name="Macchietto M."/>
            <person name="Macias-Munoz A."/>
            <person name="McGill C.J."/>
            <person name="Rodriguez I.M."/>
            <person name="Rodriguez B."/>
            <person name="Murad R."/>
            <person name="Mortazavi A."/>
        </authorList>
    </citation>
    <scope>NUCLEOTIDE SEQUENCE [LARGE SCALE GENOMIC DNA]</scope>
    <source>
        <strain evidence="1 2">ALL</strain>
    </source>
</reference>
<accession>A0A4U5MQH1</accession>
<reference evidence="1 2" key="1">
    <citation type="journal article" date="2015" name="Genome Biol.">
        <title>Comparative genomics of Steinernema reveals deeply conserved gene regulatory networks.</title>
        <authorList>
            <person name="Dillman A.R."/>
            <person name="Macchietto M."/>
            <person name="Porter C.F."/>
            <person name="Rogers A."/>
            <person name="Williams B."/>
            <person name="Antoshechkin I."/>
            <person name="Lee M.M."/>
            <person name="Goodwin Z."/>
            <person name="Lu X."/>
            <person name="Lewis E.E."/>
            <person name="Goodrich-Blair H."/>
            <person name="Stock S.P."/>
            <person name="Adams B.J."/>
            <person name="Sternberg P.W."/>
            <person name="Mortazavi A."/>
        </authorList>
    </citation>
    <scope>NUCLEOTIDE SEQUENCE [LARGE SCALE GENOMIC DNA]</scope>
    <source>
        <strain evidence="1 2">ALL</strain>
    </source>
</reference>
<dbReference type="Proteomes" id="UP000298663">
    <property type="component" value="Unassembled WGS sequence"/>
</dbReference>
<protein>
    <submittedName>
        <fullName evidence="1">Uncharacterized protein</fullName>
    </submittedName>
</protein>
<sequence length="76" mass="8693">MRPAHKDHCNSLVKEDSFNVRLHFEPKLESDPKGGALCRRYLEILLFLLCLITTKGIKDLKHQEILSSIGALKLLH</sequence>